<evidence type="ECO:0000259" key="2">
    <source>
        <dbReference type="SMART" id="SM00869"/>
    </source>
</evidence>
<dbReference type="SMART" id="SM00869">
    <property type="entry name" value="Autotransporter"/>
    <property type="match status" value="1"/>
</dbReference>
<feature type="domain" description="Autotransporter" evidence="2">
    <location>
        <begin position="509"/>
        <end position="758"/>
    </location>
</feature>
<dbReference type="Proteomes" id="UP000422644">
    <property type="component" value="Chromosome"/>
</dbReference>
<evidence type="ECO:0000313" key="4">
    <source>
        <dbReference type="Proteomes" id="UP000422644"/>
    </source>
</evidence>
<feature type="compositionally biased region" description="Polar residues" evidence="1">
    <location>
        <begin position="175"/>
        <end position="185"/>
    </location>
</feature>
<dbReference type="Gene3D" id="2.40.128.130">
    <property type="entry name" value="Autotransporter beta-domain"/>
    <property type="match status" value="1"/>
</dbReference>
<dbReference type="InterPro" id="IPR036709">
    <property type="entry name" value="Autotransporte_beta_dom_sf"/>
</dbReference>
<accession>A0A510K0F4</accession>
<dbReference type="RefSeq" id="WP_155282729.1">
    <property type="nucleotide sequence ID" value="NZ_AP019831.1"/>
</dbReference>
<dbReference type="SUPFAM" id="SSF103515">
    <property type="entry name" value="Autotransporter"/>
    <property type="match status" value="1"/>
</dbReference>
<name>A0A510K0F4_9FUSO</name>
<dbReference type="InterPro" id="IPR021986">
    <property type="entry name" value="Spherulin4"/>
</dbReference>
<dbReference type="Pfam" id="PF12138">
    <property type="entry name" value="Spherulin4"/>
    <property type="match status" value="1"/>
</dbReference>
<dbReference type="AlphaFoldDB" id="A0A510K0F4"/>
<dbReference type="EMBL" id="AP019831">
    <property type="protein sequence ID" value="BBM45129.1"/>
    <property type="molecule type" value="Genomic_DNA"/>
</dbReference>
<reference evidence="3 4" key="1">
    <citation type="submission" date="2019-07" db="EMBL/GenBank/DDBJ databases">
        <title>Complete Genome Sequence of Leptotrichia trevisanii Strain JMUB3870.</title>
        <authorList>
            <person name="Watanabe S."/>
            <person name="Cui L."/>
        </authorList>
    </citation>
    <scope>NUCLEOTIDE SEQUENCE [LARGE SCALE GENOMIC DNA]</scope>
    <source>
        <strain evidence="3 4">JMUB3870</strain>
    </source>
</reference>
<dbReference type="PANTHER" id="PTHR35040:SF9">
    <property type="entry name" value="4-LIKE CELL SURFACE PROTEIN, PUTATIVE (AFU_ORTHOLOGUE AFUA_4G14080)-RELATED"/>
    <property type="match status" value="1"/>
</dbReference>
<proteinExistence type="predicted"/>
<organism evidence="3 4">
    <name type="scientific">Leptotrichia trevisanii</name>
    <dbReference type="NCBI Taxonomy" id="109328"/>
    <lineage>
        <taxon>Bacteria</taxon>
        <taxon>Fusobacteriati</taxon>
        <taxon>Fusobacteriota</taxon>
        <taxon>Fusobacteriia</taxon>
        <taxon>Fusobacteriales</taxon>
        <taxon>Leptotrichiaceae</taxon>
        <taxon>Leptotrichia</taxon>
    </lineage>
</organism>
<gene>
    <name evidence="3" type="ORF">JMUB3870_1247</name>
</gene>
<dbReference type="OrthoDB" id="3311125at2"/>
<protein>
    <submittedName>
        <fullName evidence="3">Outer membrane autotransporter barrel domain protein</fullName>
    </submittedName>
</protein>
<dbReference type="InterPro" id="IPR005546">
    <property type="entry name" value="Autotransporte_beta"/>
</dbReference>
<keyword evidence="4" id="KW-1185">Reference proteome</keyword>
<feature type="compositionally biased region" description="Low complexity" evidence="1">
    <location>
        <begin position="186"/>
        <end position="212"/>
    </location>
</feature>
<evidence type="ECO:0000313" key="3">
    <source>
        <dbReference type="EMBL" id="BBM45129.1"/>
    </source>
</evidence>
<dbReference type="PANTHER" id="PTHR35040">
    <property type="match status" value="1"/>
</dbReference>
<feature type="region of interest" description="Disordered" evidence="1">
    <location>
        <begin position="175"/>
        <end position="212"/>
    </location>
</feature>
<sequence length="765" mass="84994">MNKKEISYDFLEISNKCINRAVKEETFTKKIKKAGKKTNYSSVKYKLEIKKESKNIFNKKFGNIVNKKIVSDKRIIVTSLMTGIASLLNAESTETLKPSGYTVNYMANTGTDEKIDKKSNFENAENVLISQNLNKTVANNEKLDKIKVRAATKEDNIRFSFNTKFDMLLSKRNSKNGADSSNNLKSTGNASSAPSNSSSGIGTSSTQLTPSTQTTRVINQQILIPMYKYPHLNDPYWQQVTNMGGSKIPYVVVNPASGPGTAVDSNYVRQISSNINSGIKNIAYVATGYQSRSTADIMADIDKYGSLYGMSNFSGVFLDEVASGTDANARYMENVYKSIKSKYPNLMVVGNPGKSITDSIAPYSDIFVTKEVSANTYLNNYHAPTSAFENNPANANRIMHIIYGATPAQYDEIIRLSRERNVGWLYIVNDTNYNNLPTNFSSLVDNINTPLVVPVLSQNSNKLMTRVISPSASSTQVPLEAPRSKVNLDLVKNVKSSIFQNLQNTEEGKTDIDFTFIGNFSTDYKDKKSSVEYDSDSRGILISLMKNFGKFTVGGGMGYQDSKVNYKGNFEGIDEKIKSHQFILSGKYEFNENIDLTNVLTYSGNSHKFKTETGAGLMNNVKYKSRILDYTTKLGYKFSIDNGFVKPYIGLAAIRVFEGKMDKLNISESTKSGLEWLFGVYAEKTIGQFDIFGKAEYELRGKKGSYHGERKYGNYKIAPLSYSRGVFNAELGTNYKINDYVKASLGYGLADSKNSSIKLGLEASF</sequence>
<evidence type="ECO:0000256" key="1">
    <source>
        <dbReference type="SAM" id="MobiDB-lite"/>
    </source>
</evidence>